<accession>A0A1H3ATK0</accession>
<feature type="transmembrane region" description="Helical" evidence="1">
    <location>
        <begin position="51"/>
        <end position="71"/>
    </location>
</feature>
<feature type="transmembrane region" description="Helical" evidence="1">
    <location>
        <begin position="267"/>
        <end position="287"/>
    </location>
</feature>
<evidence type="ECO:0000256" key="1">
    <source>
        <dbReference type="SAM" id="Phobius"/>
    </source>
</evidence>
<dbReference type="Pfam" id="PF05857">
    <property type="entry name" value="TraX"/>
    <property type="match status" value="1"/>
</dbReference>
<feature type="transmembrane region" description="Helical" evidence="1">
    <location>
        <begin position="83"/>
        <end position="101"/>
    </location>
</feature>
<dbReference type="AlphaFoldDB" id="A0A1H3ATK0"/>
<feature type="transmembrane region" description="Helical" evidence="1">
    <location>
        <begin position="207"/>
        <end position="226"/>
    </location>
</feature>
<dbReference type="RefSeq" id="WP_093753513.1">
    <property type="nucleotide sequence ID" value="NZ_BSYN01000008.1"/>
</dbReference>
<feature type="transmembrane region" description="Helical" evidence="1">
    <location>
        <begin position="181"/>
        <end position="200"/>
    </location>
</feature>
<dbReference type="Proteomes" id="UP000198828">
    <property type="component" value="Unassembled WGS sequence"/>
</dbReference>
<keyword evidence="1" id="KW-0472">Membrane</keyword>
<dbReference type="OrthoDB" id="9781069at2"/>
<dbReference type="InterPro" id="IPR008875">
    <property type="entry name" value="TraX"/>
</dbReference>
<evidence type="ECO:0000313" key="2">
    <source>
        <dbReference type="EMBL" id="SDX32738.1"/>
    </source>
</evidence>
<proteinExistence type="predicted"/>
<keyword evidence="1" id="KW-1133">Transmembrane helix</keyword>
<organism evidence="2 3">
    <name type="scientific">Tepidimicrobium xylanilyticum</name>
    <dbReference type="NCBI Taxonomy" id="1123352"/>
    <lineage>
        <taxon>Bacteria</taxon>
        <taxon>Bacillati</taxon>
        <taxon>Bacillota</taxon>
        <taxon>Tissierellia</taxon>
        <taxon>Tissierellales</taxon>
        <taxon>Tepidimicrobiaceae</taxon>
        <taxon>Tepidimicrobium</taxon>
    </lineage>
</organism>
<evidence type="ECO:0000313" key="3">
    <source>
        <dbReference type="Proteomes" id="UP000198828"/>
    </source>
</evidence>
<keyword evidence="1" id="KW-0812">Transmembrane</keyword>
<keyword evidence="3" id="KW-1185">Reference proteome</keyword>
<gene>
    <name evidence="2" type="ORF">SAMN05660923_02126</name>
</gene>
<protein>
    <submittedName>
        <fullName evidence="2">TraX protein</fullName>
    </submittedName>
</protein>
<name>A0A1H3ATK0_9FIRM</name>
<feature type="transmembrane region" description="Helical" evidence="1">
    <location>
        <begin position="238"/>
        <end position="255"/>
    </location>
</feature>
<dbReference type="EMBL" id="FNNG01000009">
    <property type="protein sequence ID" value="SDX32738.1"/>
    <property type="molecule type" value="Genomic_DNA"/>
</dbReference>
<feature type="transmembrane region" description="Helical" evidence="1">
    <location>
        <begin position="26"/>
        <end position="45"/>
    </location>
</feature>
<sequence>MNLECKKEIEMSLENSKEVKKGLTGFQIKLIALVFMLLDHIYYFFEFTGKVPLVFSWIGRLAGGLFLFTMVEGYSHTSNKKKYFSRIYFLSVAMGVLRYFFELIPRLQRGDGFFPMNGILSTFAVLIVMFRGIDYLKEKKILRGLLLLIVLFIPPYFMLLMPSTLQPFMLFLIYTVLPSPMWVEGGLFLIISGLIMYIFRGNRKLQCTLYALFILAWMVGIPLMYLRPISLKMMFIHYYEWMGVFAIIFMCLYNGEKGRAMKKLFYAFYPAHIYILYGLSILLYNIMH</sequence>
<feature type="transmembrane region" description="Helical" evidence="1">
    <location>
        <begin position="113"/>
        <end position="130"/>
    </location>
</feature>
<feature type="transmembrane region" description="Helical" evidence="1">
    <location>
        <begin position="142"/>
        <end position="161"/>
    </location>
</feature>
<reference evidence="2 3" key="1">
    <citation type="submission" date="2016-10" db="EMBL/GenBank/DDBJ databases">
        <authorList>
            <person name="de Groot N.N."/>
        </authorList>
    </citation>
    <scope>NUCLEOTIDE SEQUENCE [LARGE SCALE GENOMIC DNA]</scope>
    <source>
        <strain evidence="2 3">DSM 23310</strain>
    </source>
</reference>